<sequence>MASVSANPMVEPNIIEQPLAKTKTYPRPIESLKRVWTDYYPPGTLGDDCEMMPGSAFNFVIIGLLSFTAIKSQGNTKFPFQTHPQIIMVAITSLIMYGLGTGAEHAICVACSGHDSVYSIIARMGRKGCLCILVGSLASLFYL</sequence>
<accession>A0AAD8NRX2</accession>
<evidence type="ECO:0000313" key="1">
    <source>
        <dbReference type="EMBL" id="KAK1418892.1"/>
    </source>
</evidence>
<dbReference type="Proteomes" id="UP001229421">
    <property type="component" value="Unassembled WGS sequence"/>
</dbReference>
<proteinExistence type="predicted"/>
<name>A0AAD8NRX2_TARER</name>
<reference evidence="1" key="1">
    <citation type="journal article" date="2023" name="bioRxiv">
        <title>Improved chromosome-level genome assembly for marigold (Tagetes erecta).</title>
        <authorList>
            <person name="Jiang F."/>
            <person name="Yuan L."/>
            <person name="Wang S."/>
            <person name="Wang H."/>
            <person name="Xu D."/>
            <person name="Wang A."/>
            <person name="Fan W."/>
        </authorList>
    </citation>
    <scope>NUCLEOTIDE SEQUENCE</scope>
    <source>
        <strain evidence="1">WSJ</strain>
        <tissue evidence="1">Leaf</tissue>
    </source>
</reference>
<comment type="caution">
    <text evidence="1">The sequence shown here is derived from an EMBL/GenBank/DDBJ whole genome shotgun (WGS) entry which is preliminary data.</text>
</comment>
<keyword evidence="2" id="KW-1185">Reference proteome</keyword>
<gene>
    <name evidence="1" type="ORF">QVD17_28042</name>
</gene>
<organism evidence="1 2">
    <name type="scientific">Tagetes erecta</name>
    <name type="common">African marigold</name>
    <dbReference type="NCBI Taxonomy" id="13708"/>
    <lineage>
        <taxon>Eukaryota</taxon>
        <taxon>Viridiplantae</taxon>
        <taxon>Streptophyta</taxon>
        <taxon>Embryophyta</taxon>
        <taxon>Tracheophyta</taxon>
        <taxon>Spermatophyta</taxon>
        <taxon>Magnoliopsida</taxon>
        <taxon>eudicotyledons</taxon>
        <taxon>Gunneridae</taxon>
        <taxon>Pentapetalae</taxon>
        <taxon>asterids</taxon>
        <taxon>campanulids</taxon>
        <taxon>Asterales</taxon>
        <taxon>Asteraceae</taxon>
        <taxon>Asteroideae</taxon>
        <taxon>Heliantheae alliance</taxon>
        <taxon>Tageteae</taxon>
        <taxon>Tagetes</taxon>
    </lineage>
</organism>
<protein>
    <submittedName>
        <fullName evidence="1">Uncharacterized protein</fullName>
    </submittedName>
</protein>
<evidence type="ECO:0000313" key="2">
    <source>
        <dbReference type="Proteomes" id="UP001229421"/>
    </source>
</evidence>
<dbReference type="EMBL" id="JAUHHV010000007">
    <property type="protein sequence ID" value="KAK1418892.1"/>
    <property type="molecule type" value="Genomic_DNA"/>
</dbReference>
<dbReference type="AlphaFoldDB" id="A0AAD8NRX2"/>